<dbReference type="Pfam" id="PF07587">
    <property type="entry name" value="PSD1"/>
    <property type="match status" value="1"/>
</dbReference>
<keyword evidence="2 3" id="KW-0408">Iron</keyword>
<proteinExistence type="predicted"/>
<keyword evidence="1 3" id="KW-0479">Metal-binding</keyword>
<dbReference type="GO" id="GO:0020037">
    <property type="term" value="F:heme binding"/>
    <property type="evidence" value="ECO:0007669"/>
    <property type="project" value="InterPro"/>
</dbReference>
<evidence type="ECO:0000313" key="5">
    <source>
        <dbReference type="EMBL" id="QDU60775.1"/>
    </source>
</evidence>
<dbReference type="Proteomes" id="UP000317093">
    <property type="component" value="Chromosome"/>
</dbReference>
<dbReference type="InterPro" id="IPR009056">
    <property type="entry name" value="Cyt_c-like_dom"/>
</dbReference>
<sequence>MDSTRFRIPLSLTAARIPLSLTAACIPLSLTAATIVLAIAHAASLGAEPPKRAASSSKAPKPQDAAGLEYFENHIRPLLANRCFDCHSEDYTEGGLRLDSFDHVLKGGDSGEPALVAGKPDASLLVEAIRYKNDDFQMPPDERLPAKEIAALERWIEMGAPWPGADQAARTASHITEDDRAFWSFQPLERPPVPKTGSDWPRNDIDHFVLERMRERGLSPADESSRLALLRRLFFNLTGLPPTPREVASYMRDDSPEATAKLIDRLLGSPHYGERWGRHWLDVARYADTQGDVADYPIPWAWKYRNWVYRAIAEDLPIDDFLRWQIAGDLLAHGESDPDRFRDQHIATGFIALSRRFGQFTEGNDHLVIEDTIDAFGRGMLGLTLRCARCHNHKFDPIPATDYYGLYGMFESTRYPTAGNATDRMPQRLVAVSHNEHDQSRIDDYWARVQRMHRVAGRAGSPAAKKLFEEYQRLKSSGDEESLEQFLKRNELLREAFEHGLRWPREEWARLLRNPPETEMVFGVVDQPNPDDARLHRFGNPERLGSTVPRGVLEIVAGSNPVPGEGESGRRELADWLTDPANTLTARVFVNRVWQWHFGEGLVRTPDNFGKLGEAPTHPELLDWLAWKFVHEDDWSLKKLHRRILLSRTYQQSSLVSERAEQVDPDNRLLSHFSRRRLDAESIRDAMLHASGELVLDPAREHPFTHLNGGFYRQYTLNYPFDKFYPNFHRSCYQLVARLNKHPILGLFDGPDRNQSTSKRTTSNTSTQALYFMNAPWVQKRAEAFAKRLLAEYPSPRERVRAAVRDAWGRDPNEAELERFQAFLRDYRLRLEAAGERGASLEAMTGFCRVLLSGNEFLFID</sequence>
<accession>A0A518B1C0</accession>
<dbReference type="EMBL" id="CP036279">
    <property type="protein sequence ID" value="QDU60775.1"/>
    <property type="molecule type" value="Genomic_DNA"/>
</dbReference>
<gene>
    <name evidence="5" type="ORF">Pan216_16270</name>
</gene>
<keyword evidence="3" id="KW-0349">Heme</keyword>
<name>A0A518B1C0_9BACT</name>
<reference evidence="5 6" key="1">
    <citation type="submission" date="2019-02" db="EMBL/GenBank/DDBJ databases">
        <title>Deep-cultivation of Planctomycetes and their phenomic and genomic characterization uncovers novel biology.</title>
        <authorList>
            <person name="Wiegand S."/>
            <person name="Jogler M."/>
            <person name="Boedeker C."/>
            <person name="Pinto D."/>
            <person name="Vollmers J."/>
            <person name="Rivas-Marin E."/>
            <person name="Kohn T."/>
            <person name="Peeters S.H."/>
            <person name="Heuer A."/>
            <person name="Rast P."/>
            <person name="Oberbeckmann S."/>
            <person name="Bunk B."/>
            <person name="Jeske O."/>
            <person name="Meyerdierks A."/>
            <person name="Storesund J.E."/>
            <person name="Kallscheuer N."/>
            <person name="Luecker S."/>
            <person name="Lage O.M."/>
            <person name="Pohl T."/>
            <person name="Merkel B.J."/>
            <person name="Hornburger P."/>
            <person name="Mueller R.-W."/>
            <person name="Bruemmer F."/>
            <person name="Labrenz M."/>
            <person name="Spormann A.M."/>
            <person name="Op den Camp H."/>
            <person name="Overmann J."/>
            <person name="Amann R."/>
            <person name="Jetten M.S.M."/>
            <person name="Mascher T."/>
            <person name="Medema M.H."/>
            <person name="Devos D.P."/>
            <person name="Kaster A.-K."/>
            <person name="Ovreas L."/>
            <person name="Rohde M."/>
            <person name="Galperin M.Y."/>
            <person name="Jogler C."/>
        </authorList>
    </citation>
    <scope>NUCLEOTIDE SEQUENCE [LARGE SCALE GENOMIC DNA]</scope>
    <source>
        <strain evidence="5 6">Pan216</strain>
    </source>
</reference>
<dbReference type="InterPro" id="IPR011444">
    <property type="entry name" value="DUF1549"/>
</dbReference>
<organism evidence="5 6">
    <name type="scientific">Kolteria novifilia</name>
    <dbReference type="NCBI Taxonomy" id="2527975"/>
    <lineage>
        <taxon>Bacteria</taxon>
        <taxon>Pseudomonadati</taxon>
        <taxon>Planctomycetota</taxon>
        <taxon>Planctomycetia</taxon>
        <taxon>Kolteriales</taxon>
        <taxon>Kolteriaceae</taxon>
        <taxon>Kolteria</taxon>
    </lineage>
</organism>
<evidence type="ECO:0000256" key="2">
    <source>
        <dbReference type="ARBA" id="ARBA00023004"/>
    </source>
</evidence>
<dbReference type="PROSITE" id="PS51007">
    <property type="entry name" value="CYTC"/>
    <property type="match status" value="1"/>
</dbReference>
<dbReference type="KEGG" id="knv:Pan216_16270"/>
<dbReference type="InterPro" id="IPR011429">
    <property type="entry name" value="Cyt_c_Planctomycete-type"/>
</dbReference>
<evidence type="ECO:0000313" key="6">
    <source>
        <dbReference type="Proteomes" id="UP000317093"/>
    </source>
</evidence>
<feature type="domain" description="Cytochrome c" evidence="4">
    <location>
        <begin position="62"/>
        <end position="213"/>
    </location>
</feature>
<dbReference type="AlphaFoldDB" id="A0A518B1C0"/>
<dbReference type="RefSeq" id="WP_419193382.1">
    <property type="nucleotide sequence ID" value="NZ_CP036279.1"/>
</dbReference>
<evidence type="ECO:0000259" key="4">
    <source>
        <dbReference type="PROSITE" id="PS51007"/>
    </source>
</evidence>
<dbReference type="GO" id="GO:0009055">
    <property type="term" value="F:electron transfer activity"/>
    <property type="evidence" value="ECO:0007669"/>
    <property type="project" value="InterPro"/>
</dbReference>
<dbReference type="PANTHER" id="PTHR35889:SF3">
    <property type="entry name" value="F-BOX DOMAIN-CONTAINING PROTEIN"/>
    <property type="match status" value="1"/>
</dbReference>
<dbReference type="InterPro" id="IPR022655">
    <property type="entry name" value="DUF1553"/>
</dbReference>
<dbReference type="PANTHER" id="PTHR35889">
    <property type="entry name" value="CYCLOINULO-OLIGOSACCHARIDE FRUCTANOTRANSFERASE-RELATED"/>
    <property type="match status" value="1"/>
</dbReference>
<dbReference type="Pfam" id="PF07635">
    <property type="entry name" value="PSCyt1"/>
    <property type="match status" value="1"/>
</dbReference>
<dbReference type="Pfam" id="PF07583">
    <property type="entry name" value="PSCyt2"/>
    <property type="match status" value="1"/>
</dbReference>
<keyword evidence="6" id="KW-1185">Reference proteome</keyword>
<evidence type="ECO:0000256" key="1">
    <source>
        <dbReference type="ARBA" id="ARBA00022723"/>
    </source>
</evidence>
<dbReference type="GO" id="GO:0046872">
    <property type="term" value="F:metal ion binding"/>
    <property type="evidence" value="ECO:0007669"/>
    <property type="project" value="UniProtKB-KW"/>
</dbReference>
<evidence type="ECO:0000256" key="3">
    <source>
        <dbReference type="PROSITE-ProRule" id="PRU00433"/>
    </source>
</evidence>
<protein>
    <submittedName>
        <fullName evidence="5">Planctomycete cytochrome C</fullName>
    </submittedName>
</protein>